<keyword evidence="1" id="KW-0808">Transferase</keyword>
<keyword evidence="2 5" id="KW-0418">Kinase</keyword>
<evidence type="ECO:0000256" key="1">
    <source>
        <dbReference type="ARBA" id="ARBA00022679"/>
    </source>
</evidence>
<reference evidence="5 6" key="1">
    <citation type="journal article" date="2017" name="PLoS Biol.">
        <title>The sea cucumber genome provides insights into morphological evolution and visceral regeneration.</title>
        <authorList>
            <person name="Zhang X."/>
            <person name="Sun L."/>
            <person name="Yuan J."/>
            <person name="Sun Y."/>
            <person name="Gao Y."/>
            <person name="Zhang L."/>
            <person name="Li S."/>
            <person name="Dai H."/>
            <person name="Hamel J.F."/>
            <person name="Liu C."/>
            <person name="Yu Y."/>
            <person name="Liu S."/>
            <person name="Lin W."/>
            <person name="Guo K."/>
            <person name="Jin S."/>
            <person name="Xu P."/>
            <person name="Storey K.B."/>
            <person name="Huan P."/>
            <person name="Zhang T."/>
            <person name="Zhou Y."/>
            <person name="Zhang J."/>
            <person name="Lin C."/>
            <person name="Li X."/>
            <person name="Xing L."/>
            <person name="Huo D."/>
            <person name="Sun M."/>
            <person name="Wang L."/>
            <person name="Mercier A."/>
            <person name="Li F."/>
            <person name="Yang H."/>
            <person name="Xiang J."/>
        </authorList>
    </citation>
    <scope>NUCLEOTIDE SEQUENCE [LARGE SCALE GENOMIC DNA]</scope>
    <source>
        <strain evidence="5">Shaxun</strain>
        <tissue evidence="5">Muscle</tissue>
    </source>
</reference>
<dbReference type="Proteomes" id="UP000230750">
    <property type="component" value="Unassembled WGS sequence"/>
</dbReference>
<dbReference type="EMBL" id="MRZV01002082">
    <property type="protein sequence ID" value="PIK34777.1"/>
    <property type="molecule type" value="Genomic_DNA"/>
</dbReference>
<dbReference type="PANTHER" id="PTHR11139:SF71">
    <property type="entry name" value="SERINE_THREONINE-PROTEIN KINASE SMG1"/>
    <property type="match status" value="1"/>
</dbReference>
<evidence type="ECO:0000256" key="2">
    <source>
        <dbReference type="ARBA" id="ARBA00022777"/>
    </source>
</evidence>
<dbReference type="InterPro" id="IPR036940">
    <property type="entry name" value="PI3/4_kinase_cat_sf"/>
</dbReference>
<proteinExistence type="predicted"/>
<dbReference type="InterPro" id="IPR018936">
    <property type="entry name" value="PI3/4_kinase_CS"/>
</dbReference>
<gene>
    <name evidence="5" type="ORF">BSL78_28399</name>
</gene>
<evidence type="ECO:0000313" key="6">
    <source>
        <dbReference type="Proteomes" id="UP000230750"/>
    </source>
</evidence>
<dbReference type="Gene3D" id="1.10.1070.11">
    <property type="entry name" value="Phosphatidylinositol 3-/4-kinase, catalytic domain"/>
    <property type="match status" value="1"/>
</dbReference>
<dbReference type="Pfam" id="PF00454">
    <property type="entry name" value="PI3_PI4_kinase"/>
    <property type="match status" value="1"/>
</dbReference>
<feature type="compositionally biased region" description="Polar residues" evidence="3">
    <location>
        <begin position="68"/>
        <end position="83"/>
    </location>
</feature>
<dbReference type="SMART" id="SM00146">
    <property type="entry name" value="PI3Kc"/>
    <property type="match status" value="1"/>
</dbReference>
<dbReference type="STRING" id="307972.A0A2G8JG98"/>
<accession>A0A2G8JG98</accession>
<dbReference type="SUPFAM" id="SSF56112">
    <property type="entry name" value="Protein kinase-like (PK-like)"/>
    <property type="match status" value="1"/>
</dbReference>
<dbReference type="GO" id="GO:0000184">
    <property type="term" value="P:nuclear-transcribed mRNA catabolic process, nonsense-mediated decay"/>
    <property type="evidence" value="ECO:0007669"/>
    <property type="project" value="TreeGrafter"/>
</dbReference>
<dbReference type="PANTHER" id="PTHR11139">
    <property type="entry name" value="ATAXIA TELANGIECTASIA MUTATED ATM -RELATED"/>
    <property type="match status" value="1"/>
</dbReference>
<dbReference type="GO" id="GO:0005634">
    <property type="term" value="C:nucleus"/>
    <property type="evidence" value="ECO:0007669"/>
    <property type="project" value="TreeGrafter"/>
</dbReference>
<dbReference type="PROSITE" id="PS50290">
    <property type="entry name" value="PI3_4_KINASE_3"/>
    <property type="match status" value="1"/>
</dbReference>
<feature type="region of interest" description="Disordered" evidence="3">
    <location>
        <begin position="68"/>
        <end position="103"/>
    </location>
</feature>
<dbReference type="Gene3D" id="3.30.1010.10">
    <property type="entry name" value="Phosphatidylinositol 3-kinase Catalytic Subunit, Chain A, domain 4"/>
    <property type="match status" value="1"/>
</dbReference>
<protein>
    <submittedName>
        <fullName evidence="5">Putative serine/threonine-protein kinase SMG1</fullName>
    </submittedName>
</protein>
<name>A0A2G8JG98_STIJA</name>
<evidence type="ECO:0000256" key="3">
    <source>
        <dbReference type="SAM" id="MobiDB-lite"/>
    </source>
</evidence>
<keyword evidence="6" id="KW-1185">Reference proteome</keyword>
<dbReference type="AlphaFoldDB" id="A0A2G8JG98"/>
<organism evidence="5 6">
    <name type="scientific">Stichopus japonicus</name>
    <name type="common">Sea cucumber</name>
    <dbReference type="NCBI Taxonomy" id="307972"/>
    <lineage>
        <taxon>Eukaryota</taxon>
        <taxon>Metazoa</taxon>
        <taxon>Echinodermata</taxon>
        <taxon>Eleutherozoa</taxon>
        <taxon>Echinozoa</taxon>
        <taxon>Holothuroidea</taxon>
        <taxon>Aspidochirotacea</taxon>
        <taxon>Aspidochirotida</taxon>
        <taxon>Stichopodidae</taxon>
        <taxon>Apostichopus</taxon>
    </lineage>
</organism>
<evidence type="ECO:0000313" key="5">
    <source>
        <dbReference type="EMBL" id="PIK34777.1"/>
    </source>
</evidence>
<sequence>MVGSTVAGRCSPDSSQTYRRIAQLEEGVQRIQKNETLSKAEKEAILQEKHKAILKRLSSLSKQVELLTSRQAETPNENCSSRTFRTDRQSPDRSETAGESRETKQLLESVQAFHNYLNQRANRRAHSFLHLLTLSPKLSEIRDSPIPLPGLSCNSGQVLTISSMSNSINILPTKTKPKKLVFTGSDGKRHTYLFKGLEDLHLDERIMQFLTIVQQFGRNRKSDASLYHACHYSVTPLGPRSGLIQWVDGAFALYGLYKRWQQREAVSMSISKGGETVTAQPPMRPSELYFNKITSALKKEGLSVTTPRKDWPLSLQCEVLDELIHETPEDLLAKELWCSTGGANEWWYLTQSFSRSTAVMSIIGYIIGLGDRHLDNVLVNFLTGEVVHIDYNVCFEKGKKSTNPERVPFRLTQNIQQALGLTGIEGKGQKVNEKHQKGNFVL</sequence>
<dbReference type="GO" id="GO:0004674">
    <property type="term" value="F:protein serine/threonine kinase activity"/>
    <property type="evidence" value="ECO:0007669"/>
    <property type="project" value="TreeGrafter"/>
</dbReference>
<dbReference type="InterPro" id="IPR011009">
    <property type="entry name" value="Kinase-like_dom_sf"/>
</dbReference>
<dbReference type="InterPro" id="IPR050517">
    <property type="entry name" value="DDR_Repair_Kinase"/>
</dbReference>
<evidence type="ECO:0000259" key="4">
    <source>
        <dbReference type="PROSITE" id="PS50290"/>
    </source>
</evidence>
<dbReference type="InterPro" id="IPR000403">
    <property type="entry name" value="PI3/4_kinase_cat_dom"/>
</dbReference>
<feature type="compositionally biased region" description="Basic and acidic residues" evidence="3">
    <location>
        <begin position="84"/>
        <end position="103"/>
    </location>
</feature>
<feature type="domain" description="PI3K/PI4K catalytic" evidence="4">
    <location>
        <begin position="164"/>
        <end position="442"/>
    </location>
</feature>
<dbReference type="OrthoDB" id="10065496at2759"/>
<dbReference type="PROSITE" id="PS00916">
    <property type="entry name" value="PI3_4_KINASE_2"/>
    <property type="match status" value="1"/>
</dbReference>
<comment type="caution">
    <text evidence="5">The sequence shown here is derived from an EMBL/GenBank/DDBJ whole genome shotgun (WGS) entry which is preliminary data.</text>
</comment>